<dbReference type="SUPFAM" id="SSF141868">
    <property type="entry name" value="EAL domain-like"/>
    <property type="match status" value="1"/>
</dbReference>
<evidence type="ECO:0000256" key="1">
    <source>
        <dbReference type="ARBA" id="ARBA00022679"/>
    </source>
</evidence>
<dbReference type="NCBIfam" id="TIGR00254">
    <property type="entry name" value="GGDEF"/>
    <property type="match status" value="1"/>
</dbReference>
<dbReference type="RefSeq" id="WP_203388942.1">
    <property type="nucleotide sequence ID" value="NZ_CP064781.1"/>
</dbReference>
<dbReference type="Gene3D" id="6.10.340.10">
    <property type="match status" value="1"/>
</dbReference>
<dbReference type="InterPro" id="IPR001789">
    <property type="entry name" value="Sig_transdc_resp-reg_receiver"/>
</dbReference>
<organism evidence="9 10">
    <name type="scientific">Azospira restricta</name>
    <dbReference type="NCBI Taxonomy" id="404405"/>
    <lineage>
        <taxon>Bacteria</taxon>
        <taxon>Pseudomonadati</taxon>
        <taxon>Pseudomonadota</taxon>
        <taxon>Betaproteobacteria</taxon>
        <taxon>Rhodocyclales</taxon>
        <taxon>Rhodocyclaceae</taxon>
        <taxon>Azospira</taxon>
    </lineage>
</organism>
<dbReference type="InterPro" id="IPR003660">
    <property type="entry name" value="HAMP_dom"/>
</dbReference>
<dbReference type="GO" id="GO:0016301">
    <property type="term" value="F:kinase activity"/>
    <property type="evidence" value="ECO:0007669"/>
    <property type="project" value="UniProtKB-KW"/>
</dbReference>
<feature type="modified residue" description="4-aspartylphosphate" evidence="3">
    <location>
        <position position="1061"/>
    </location>
</feature>
<dbReference type="Pfam" id="PF00563">
    <property type="entry name" value="EAL"/>
    <property type="match status" value="1"/>
</dbReference>
<dbReference type="Gene3D" id="3.30.70.270">
    <property type="match status" value="1"/>
</dbReference>
<dbReference type="SMART" id="SM00448">
    <property type="entry name" value="REC"/>
    <property type="match status" value="1"/>
</dbReference>
<dbReference type="SMART" id="SM01358">
    <property type="entry name" value="HBM"/>
    <property type="match status" value="1"/>
</dbReference>
<evidence type="ECO:0000259" key="7">
    <source>
        <dbReference type="PROSITE" id="PS50885"/>
    </source>
</evidence>
<evidence type="ECO:0000259" key="8">
    <source>
        <dbReference type="PROSITE" id="PS50887"/>
    </source>
</evidence>
<dbReference type="SMART" id="SM00267">
    <property type="entry name" value="GGDEF"/>
    <property type="match status" value="1"/>
</dbReference>
<proteinExistence type="predicted"/>
<dbReference type="Proteomes" id="UP000663444">
    <property type="component" value="Chromosome"/>
</dbReference>
<dbReference type="EMBL" id="CP064781">
    <property type="protein sequence ID" value="QRJ65411.1"/>
    <property type="molecule type" value="Genomic_DNA"/>
</dbReference>
<evidence type="ECO:0000313" key="9">
    <source>
        <dbReference type="EMBL" id="QRJ65411.1"/>
    </source>
</evidence>
<dbReference type="InterPro" id="IPR043128">
    <property type="entry name" value="Rev_trsase/Diguanyl_cyclase"/>
</dbReference>
<keyword evidence="2" id="KW-0418">Kinase</keyword>
<dbReference type="Gene3D" id="3.30.450.40">
    <property type="match status" value="1"/>
</dbReference>
<dbReference type="PROSITE" id="PS50885">
    <property type="entry name" value="HAMP"/>
    <property type="match status" value="1"/>
</dbReference>
<dbReference type="InterPro" id="IPR052155">
    <property type="entry name" value="Biofilm_reg_signaling"/>
</dbReference>
<feature type="domain" description="GGDEF" evidence="8">
    <location>
        <begin position="603"/>
        <end position="736"/>
    </location>
</feature>
<accession>A0A974SS07</accession>
<protein>
    <submittedName>
        <fullName evidence="9">EAL domain-containing protein</fullName>
    </submittedName>
</protein>
<dbReference type="InterPro" id="IPR032255">
    <property type="entry name" value="HBM"/>
</dbReference>
<name>A0A974SS07_9RHOO</name>
<evidence type="ECO:0000259" key="6">
    <source>
        <dbReference type="PROSITE" id="PS50883"/>
    </source>
</evidence>
<dbReference type="Pfam" id="PF00072">
    <property type="entry name" value="Response_reg"/>
    <property type="match status" value="1"/>
</dbReference>
<dbReference type="InterPro" id="IPR000160">
    <property type="entry name" value="GGDEF_dom"/>
</dbReference>
<dbReference type="InterPro" id="IPR003018">
    <property type="entry name" value="GAF"/>
</dbReference>
<keyword evidence="1" id="KW-0808">Transferase</keyword>
<keyword evidence="4" id="KW-0812">Transmembrane</keyword>
<dbReference type="InterPro" id="IPR011006">
    <property type="entry name" value="CheY-like_superfamily"/>
</dbReference>
<reference evidence="9" key="1">
    <citation type="submission" date="2020-11" db="EMBL/GenBank/DDBJ databases">
        <title>Azospira restricta DSM 18626 genome sequence.</title>
        <authorList>
            <person name="Moe W.M."/>
        </authorList>
    </citation>
    <scope>NUCLEOTIDE SEQUENCE</scope>
    <source>
        <strain evidence="9">DSM 18626</strain>
    </source>
</reference>
<dbReference type="InterPro" id="IPR029016">
    <property type="entry name" value="GAF-like_dom_sf"/>
</dbReference>
<dbReference type="SUPFAM" id="SSF55781">
    <property type="entry name" value="GAF domain-like"/>
    <property type="match status" value="1"/>
</dbReference>
<feature type="domain" description="Response regulatory" evidence="5">
    <location>
        <begin position="1012"/>
        <end position="1127"/>
    </location>
</feature>
<dbReference type="Pfam" id="PF00672">
    <property type="entry name" value="HAMP"/>
    <property type="match status" value="1"/>
</dbReference>
<dbReference type="Pfam" id="PF00990">
    <property type="entry name" value="GGDEF"/>
    <property type="match status" value="1"/>
</dbReference>
<dbReference type="CDD" id="cd01949">
    <property type="entry name" value="GGDEF"/>
    <property type="match status" value="1"/>
</dbReference>
<dbReference type="PROSITE" id="PS50883">
    <property type="entry name" value="EAL"/>
    <property type="match status" value="1"/>
</dbReference>
<dbReference type="SUPFAM" id="SSF52172">
    <property type="entry name" value="CheY-like"/>
    <property type="match status" value="1"/>
</dbReference>
<dbReference type="SUPFAM" id="SSF158472">
    <property type="entry name" value="HAMP domain-like"/>
    <property type="match status" value="1"/>
</dbReference>
<dbReference type="Gene3D" id="3.40.50.2300">
    <property type="match status" value="1"/>
</dbReference>
<dbReference type="KEGG" id="ares:IWH25_08845"/>
<evidence type="ECO:0000313" key="10">
    <source>
        <dbReference type="Proteomes" id="UP000663444"/>
    </source>
</evidence>
<dbReference type="Gene3D" id="3.20.20.450">
    <property type="entry name" value="EAL domain"/>
    <property type="match status" value="1"/>
</dbReference>
<dbReference type="FunFam" id="3.20.20.450:FF:000001">
    <property type="entry name" value="Cyclic di-GMP phosphodiesterase yahA"/>
    <property type="match status" value="1"/>
</dbReference>
<dbReference type="SMART" id="SM00052">
    <property type="entry name" value="EAL"/>
    <property type="match status" value="1"/>
</dbReference>
<dbReference type="CDD" id="cd17569">
    <property type="entry name" value="REC_HupR-like"/>
    <property type="match status" value="1"/>
</dbReference>
<gene>
    <name evidence="9" type="ORF">IWH25_08845</name>
</gene>
<dbReference type="InterPro" id="IPR029787">
    <property type="entry name" value="Nucleotide_cyclase"/>
</dbReference>
<keyword evidence="10" id="KW-1185">Reference proteome</keyword>
<dbReference type="GO" id="GO:0000160">
    <property type="term" value="P:phosphorelay signal transduction system"/>
    <property type="evidence" value="ECO:0007669"/>
    <property type="project" value="InterPro"/>
</dbReference>
<evidence type="ECO:0000256" key="2">
    <source>
        <dbReference type="ARBA" id="ARBA00022777"/>
    </source>
</evidence>
<dbReference type="PROSITE" id="PS50887">
    <property type="entry name" value="GGDEF"/>
    <property type="match status" value="1"/>
</dbReference>
<dbReference type="SMART" id="SM00304">
    <property type="entry name" value="HAMP"/>
    <property type="match status" value="1"/>
</dbReference>
<evidence type="ECO:0000256" key="4">
    <source>
        <dbReference type="SAM" id="Phobius"/>
    </source>
</evidence>
<feature type="domain" description="HAMP" evidence="7">
    <location>
        <begin position="326"/>
        <end position="378"/>
    </location>
</feature>
<dbReference type="InterPro" id="IPR035919">
    <property type="entry name" value="EAL_sf"/>
</dbReference>
<dbReference type="PANTHER" id="PTHR44757">
    <property type="entry name" value="DIGUANYLATE CYCLASE DGCP"/>
    <property type="match status" value="1"/>
</dbReference>
<dbReference type="Pfam" id="PF13185">
    <property type="entry name" value="GAF_2"/>
    <property type="match status" value="1"/>
</dbReference>
<dbReference type="PROSITE" id="PS50110">
    <property type="entry name" value="RESPONSE_REGULATORY"/>
    <property type="match status" value="1"/>
</dbReference>
<evidence type="ECO:0000259" key="5">
    <source>
        <dbReference type="PROSITE" id="PS50110"/>
    </source>
</evidence>
<dbReference type="InterPro" id="IPR001633">
    <property type="entry name" value="EAL_dom"/>
</dbReference>
<keyword evidence="4" id="KW-1133">Transmembrane helix</keyword>
<sequence length="1150" mass="125232">MTSSPTSTEAAPEAPRWFDRRTLRARLAIGFAALIALTLAVGAVALVSHRFALDAVDTFLDRDKRIAELCLASNAAMFKARRAEKDFLLKVREFGYEEARSRYLTLLQIQLAAVRDNLAALRAVAVDADVVAETRAIEDAIARYESGFLRVVELHGELGRRDSGLEGQFRRRAHAIEALLAHGAPERLRSGLLSLRRWEKDFLRRGLSRDAEAFLRDSARFRKELAQAPLAAAPKAELLRLVDEYRGLFGRYVAADAEIETASAGYLRVVQGVEPALDSLRVRADRAAAETRERLGGLGRATAAAVLAAVLAAIALGATVAVFIVRSVDRALRDCVAFAGRLAGGDLAARLRPAEGSEFGVVVAALNHMAEALQTARGAEAVRSEELRRSNRTLRLLSQCNETLVRATDEAELLAAVCRQIVDIGGYRLAWVGFARHDAARSIEPVAHAGSDRDYIDALGLSWGDDAARHGVGGVAIRDGRPAVARFIASDPAFAFWRDDALARGLASCAALPLRSRQGTLGTLSIYSGDEDAFDAAEIGLLQELADDLAYGVASLREAAARARAERELDYRTNFDVLTGLPNRNLFCDRLQQAVAQAQRDGRLVAVLLVGLDRFKAVNDSLGQAAGDAVLRAVGERLAGALRETDSIARLAGDEFAVAIGGLAQPEEVLPLARKLLAAVLSPLMVDGRELSLGASLGIGLHPRDGDEVEALLTNAGAALGDAKLQGGGEFRFYAPEMNERAARRLALEADLRRAIERDELLLHFQPKMSLINGDLVGAEALLRWQHPARGTVSPAEFIPLAEDTGLIQPLGEWVIEAVCRQLRAWLDAGLRPPTVAANLSARQFRVEHLVDQVAQALRANRLDPALLELEVTEGALMHDVEAAVATLHRLKSVGVKLALDDFGTGYSSLAYLKRLPIDRLKIDQSFVRDIASDPDDAAICVAVIGLAHNLKLAVTAEGVENDGQLGYLRRHRCDEMQGYHFSRPLPADDFAQLLRSGRRLDLPALADGRQTLLLVDDEENILKSLVRLLRRDGYEIICAGSAREGLELLARNEVQVILADQRMPEMNGTEFLSRVRDLHPDTVRIVLSGYTDLETVTEAVNRGAIYKFLTKPWGDDILREEVRAAFRQFDVEGRRVGAVQRLNPPIQTA</sequence>
<evidence type="ECO:0000256" key="3">
    <source>
        <dbReference type="PROSITE-ProRule" id="PRU00169"/>
    </source>
</evidence>
<dbReference type="GO" id="GO:0016020">
    <property type="term" value="C:membrane"/>
    <property type="evidence" value="ECO:0007669"/>
    <property type="project" value="InterPro"/>
</dbReference>
<feature type="domain" description="EAL" evidence="6">
    <location>
        <begin position="745"/>
        <end position="999"/>
    </location>
</feature>
<feature type="transmembrane region" description="Helical" evidence="4">
    <location>
        <begin position="27"/>
        <end position="47"/>
    </location>
</feature>
<dbReference type="CDD" id="cd01948">
    <property type="entry name" value="EAL"/>
    <property type="match status" value="1"/>
</dbReference>
<dbReference type="PANTHER" id="PTHR44757:SF2">
    <property type="entry name" value="BIOFILM ARCHITECTURE MAINTENANCE PROTEIN MBAA"/>
    <property type="match status" value="1"/>
</dbReference>
<dbReference type="AlphaFoldDB" id="A0A974SS07"/>
<feature type="transmembrane region" description="Helical" evidence="4">
    <location>
        <begin position="301"/>
        <end position="325"/>
    </location>
</feature>
<dbReference type="SUPFAM" id="SSF55073">
    <property type="entry name" value="Nucleotide cyclase"/>
    <property type="match status" value="1"/>
</dbReference>
<dbReference type="CDD" id="cd06225">
    <property type="entry name" value="HAMP"/>
    <property type="match status" value="1"/>
</dbReference>
<keyword evidence="3" id="KW-0597">Phosphoprotein</keyword>
<keyword evidence="4" id="KW-0472">Membrane</keyword>